<dbReference type="InterPro" id="IPR021109">
    <property type="entry name" value="Peptidase_aspartic_dom_sf"/>
</dbReference>
<comment type="caution">
    <text evidence="2">The sequence shown here is derived from an EMBL/GenBank/DDBJ whole genome shotgun (WGS) entry which is preliminary data.</text>
</comment>
<dbReference type="Gene3D" id="2.40.70.10">
    <property type="entry name" value="Acid Proteases"/>
    <property type="match status" value="1"/>
</dbReference>
<evidence type="ECO:0008006" key="4">
    <source>
        <dbReference type="Google" id="ProtNLM"/>
    </source>
</evidence>
<accession>A0ABQ9ZLV0</accession>
<evidence type="ECO:0000313" key="3">
    <source>
        <dbReference type="Proteomes" id="UP001234178"/>
    </source>
</evidence>
<feature type="compositionally biased region" description="Polar residues" evidence="1">
    <location>
        <begin position="1"/>
        <end position="10"/>
    </location>
</feature>
<feature type="region of interest" description="Disordered" evidence="1">
    <location>
        <begin position="1"/>
        <end position="22"/>
    </location>
</feature>
<keyword evidence="3" id="KW-1185">Reference proteome</keyword>
<organism evidence="2 3">
    <name type="scientific">Daphnia magna</name>
    <dbReference type="NCBI Taxonomy" id="35525"/>
    <lineage>
        <taxon>Eukaryota</taxon>
        <taxon>Metazoa</taxon>
        <taxon>Ecdysozoa</taxon>
        <taxon>Arthropoda</taxon>
        <taxon>Crustacea</taxon>
        <taxon>Branchiopoda</taxon>
        <taxon>Diplostraca</taxon>
        <taxon>Cladocera</taxon>
        <taxon>Anomopoda</taxon>
        <taxon>Daphniidae</taxon>
        <taxon>Daphnia</taxon>
    </lineage>
</organism>
<dbReference type="EMBL" id="JAOYFB010000004">
    <property type="protein sequence ID" value="KAK4013907.1"/>
    <property type="molecule type" value="Genomic_DNA"/>
</dbReference>
<evidence type="ECO:0000313" key="2">
    <source>
        <dbReference type="EMBL" id="KAK4013907.1"/>
    </source>
</evidence>
<gene>
    <name evidence="2" type="ORF">OUZ56_026459</name>
</gene>
<protein>
    <recommendedName>
        <fullName evidence="4">Peptidase A2 domain-containing protein</fullName>
    </recommendedName>
</protein>
<evidence type="ECO:0000256" key="1">
    <source>
        <dbReference type="SAM" id="MobiDB-lite"/>
    </source>
</evidence>
<name>A0ABQ9ZLV0_9CRUS</name>
<sequence>MKRQFTQRQPLANPKPRNHNLAQPEVLRRASVFCDFYNTYGFHTAENCFTKYQQRNETCTACQEVGHCHNFYPTIKKPRPPPPTPLKVTMKRPKHKQAFCGLRRETKSHRNFVQSVSKSPISPRIRLQVGNCSFHALVDSGAGKSQISSTLFNKLQQEEEDLKYSMEVAVDRS</sequence>
<dbReference type="Proteomes" id="UP001234178">
    <property type="component" value="Unassembled WGS sequence"/>
</dbReference>
<reference evidence="2 3" key="1">
    <citation type="journal article" date="2023" name="Nucleic Acids Res.">
        <title>The hologenome of Daphnia magna reveals possible DNA methylation and microbiome-mediated evolution of the host genome.</title>
        <authorList>
            <person name="Chaturvedi A."/>
            <person name="Li X."/>
            <person name="Dhandapani V."/>
            <person name="Marshall H."/>
            <person name="Kissane S."/>
            <person name="Cuenca-Cambronero M."/>
            <person name="Asole G."/>
            <person name="Calvet F."/>
            <person name="Ruiz-Romero M."/>
            <person name="Marangio P."/>
            <person name="Guigo R."/>
            <person name="Rago D."/>
            <person name="Mirbahai L."/>
            <person name="Eastwood N."/>
            <person name="Colbourne J.K."/>
            <person name="Zhou J."/>
            <person name="Mallon E."/>
            <person name="Orsini L."/>
        </authorList>
    </citation>
    <scope>NUCLEOTIDE SEQUENCE [LARGE SCALE GENOMIC DNA]</scope>
    <source>
        <strain evidence="2">LRV0_1</strain>
    </source>
</reference>
<proteinExistence type="predicted"/>